<evidence type="ECO:0000256" key="7">
    <source>
        <dbReference type="RuleBase" id="RU004016"/>
    </source>
</evidence>
<keyword evidence="11" id="KW-0121">Carboxypeptidase</keyword>
<feature type="transmembrane region" description="Helical" evidence="9">
    <location>
        <begin position="489"/>
        <end position="509"/>
    </location>
</feature>
<dbReference type="Proteomes" id="UP001205311">
    <property type="component" value="Unassembled WGS sequence"/>
</dbReference>
<dbReference type="SUPFAM" id="SSF56601">
    <property type="entry name" value="beta-lactamase/transpeptidase-like"/>
    <property type="match status" value="1"/>
</dbReference>
<gene>
    <name evidence="11" type="ORF">LX15_004217</name>
</gene>
<evidence type="ECO:0000259" key="10">
    <source>
        <dbReference type="Pfam" id="PF00768"/>
    </source>
</evidence>
<reference evidence="11 12" key="1">
    <citation type="submission" date="2022-06" db="EMBL/GenBank/DDBJ databases">
        <title>Genomic Encyclopedia of Archaeal and Bacterial Type Strains, Phase II (KMG-II): from individual species to whole genera.</title>
        <authorList>
            <person name="Goeker M."/>
        </authorList>
    </citation>
    <scope>NUCLEOTIDE SEQUENCE [LARGE SCALE GENOMIC DNA]</scope>
    <source>
        <strain evidence="11 12">DSM 40477</strain>
    </source>
</reference>
<keyword evidence="4" id="KW-0133">Cell shape</keyword>
<dbReference type="EMBL" id="JAMTCP010000027">
    <property type="protein sequence ID" value="MCP2260499.1"/>
    <property type="molecule type" value="Genomic_DNA"/>
</dbReference>
<evidence type="ECO:0000256" key="5">
    <source>
        <dbReference type="ARBA" id="ARBA00022984"/>
    </source>
</evidence>
<feature type="region of interest" description="Disordered" evidence="8">
    <location>
        <begin position="120"/>
        <end position="191"/>
    </location>
</feature>
<comment type="caution">
    <text evidence="11">The sequence shown here is derived from an EMBL/GenBank/DDBJ whole genome shotgun (WGS) entry which is preliminary data.</text>
</comment>
<dbReference type="Pfam" id="PF00768">
    <property type="entry name" value="Peptidase_S11"/>
    <property type="match status" value="1"/>
</dbReference>
<dbReference type="PANTHER" id="PTHR21581">
    <property type="entry name" value="D-ALANYL-D-ALANINE CARBOXYPEPTIDASE"/>
    <property type="match status" value="1"/>
</dbReference>
<protein>
    <submittedName>
        <fullName evidence="11">D-alanyl-D-alanine carboxypeptidase (Penicillin-binding protein 5/6)</fullName>
    </submittedName>
</protein>
<feature type="domain" description="Peptidase S11 D-alanyl-D-alanine carboxypeptidase A N-terminal" evidence="10">
    <location>
        <begin position="194"/>
        <end position="411"/>
    </location>
</feature>
<keyword evidence="3" id="KW-0378">Hydrolase</keyword>
<evidence type="ECO:0000256" key="3">
    <source>
        <dbReference type="ARBA" id="ARBA00022801"/>
    </source>
</evidence>
<organism evidence="11 12">
    <name type="scientific">Streptoalloteichus tenebrarius (strain ATCC 17920 / DSM 40477 / JCM 4838 / CBS 697.72 / NBRC 16177 / NCIMB 11028 / NRRL B-12390 / A12253. 1 / ISP 5477)</name>
    <name type="common">Streptomyces tenebrarius</name>
    <dbReference type="NCBI Taxonomy" id="1933"/>
    <lineage>
        <taxon>Bacteria</taxon>
        <taxon>Bacillati</taxon>
        <taxon>Actinomycetota</taxon>
        <taxon>Actinomycetes</taxon>
        <taxon>Pseudonocardiales</taxon>
        <taxon>Pseudonocardiaceae</taxon>
        <taxon>Streptoalloteichus</taxon>
    </lineage>
</organism>
<evidence type="ECO:0000256" key="9">
    <source>
        <dbReference type="SAM" id="Phobius"/>
    </source>
</evidence>
<evidence type="ECO:0000256" key="1">
    <source>
        <dbReference type="ARBA" id="ARBA00007164"/>
    </source>
</evidence>
<dbReference type="PRINTS" id="PR00725">
    <property type="entry name" value="DADACBPTASE1"/>
</dbReference>
<proteinExistence type="inferred from homology"/>
<feature type="region of interest" description="Disordered" evidence="8">
    <location>
        <begin position="440"/>
        <end position="486"/>
    </location>
</feature>
<feature type="region of interest" description="Disordered" evidence="8">
    <location>
        <begin position="1"/>
        <end position="31"/>
    </location>
</feature>
<keyword evidence="9" id="KW-1133">Transmembrane helix</keyword>
<name>A0ABT1HYA2_STRSD</name>
<dbReference type="PANTHER" id="PTHR21581:SF33">
    <property type="entry name" value="D-ALANYL-D-ALANINE CARBOXYPEPTIDASE DACB"/>
    <property type="match status" value="1"/>
</dbReference>
<dbReference type="InterPro" id="IPR018044">
    <property type="entry name" value="Peptidase_S11"/>
</dbReference>
<sequence>MTPITVPKASEASTSNRCTVKNEVGPPPSVQERGSFQMLRRKFGQITQVHTAKASRNSELRRERVTAPVSVVAGTTGRAGVVSLASMPPTKVRRSAVALLAAAGALLSTVLVPTSAVAAPHPREAMPRQQEPQKPCDNKTSPPAPVDNSEQPKPGKPSPPPPPVPEQPVGGPRMGECGDVLPAGAPTPPPELAPASSWLVADIDTGEVLAAHNPHARLRPASTIKVLTALTALRELKLDDKVTATEEDAAVEETKVGLIPGKQYSVRQLLTALLIKSGNDVAHAIGRQLGGQEQAVAKMNKLAKELGALDTQAATTSGLDGPGQMTSAYDLALIFRKAMSNSDFRTMDATKFLDMPNLSKPGRIQNDNKLVHEYRQALGGKTGFTDDAGHTYIGAAERNNRRLVVTLLNTSNQPTPPWLQGAKLLDYAFVSLPRNVTKVGELVDGPPKPANNATATTTGPAPQPAANREQDMAAPPPANNGDSSPFGTVGLPLTALAGVAVLVAGFMTVRRKRALARRRAMSG</sequence>
<accession>A0ABT1HYA2</accession>
<keyword evidence="11" id="KW-0645">Protease</keyword>
<evidence type="ECO:0000256" key="8">
    <source>
        <dbReference type="SAM" id="MobiDB-lite"/>
    </source>
</evidence>
<evidence type="ECO:0000313" key="12">
    <source>
        <dbReference type="Proteomes" id="UP001205311"/>
    </source>
</evidence>
<keyword evidence="2" id="KW-0732">Signal</keyword>
<feature type="compositionally biased region" description="Low complexity" evidence="8">
    <location>
        <begin position="450"/>
        <end position="467"/>
    </location>
</feature>
<feature type="transmembrane region" description="Helical" evidence="9">
    <location>
        <begin position="96"/>
        <end position="119"/>
    </location>
</feature>
<dbReference type="InterPro" id="IPR001967">
    <property type="entry name" value="Peptidase_S11_N"/>
</dbReference>
<keyword evidence="6" id="KW-0961">Cell wall biogenesis/degradation</keyword>
<evidence type="ECO:0000256" key="2">
    <source>
        <dbReference type="ARBA" id="ARBA00022729"/>
    </source>
</evidence>
<dbReference type="InterPro" id="IPR012338">
    <property type="entry name" value="Beta-lactam/transpept-like"/>
</dbReference>
<dbReference type="Gene3D" id="3.40.710.10">
    <property type="entry name" value="DD-peptidase/beta-lactamase superfamily"/>
    <property type="match status" value="1"/>
</dbReference>
<evidence type="ECO:0000313" key="11">
    <source>
        <dbReference type="EMBL" id="MCP2260499.1"/>
    </source>
</evidence>
<keyword evidence="12" id="KW-1185">Reference proteome</keyword>
<keyword evidence="5" id="KW-0573">Peptidoglycan synthesis</keyword>
<evidence type="ECO:0000256" key="4">
    <source>
        <dbReference type="ARBA" id="ARBA00022960"/>
    </source>
</evidence>
<feature type="compositionally biased region" description="Pro residues" evidence="8">
    <location>
        <begin position="154"/>
        <end position="166"/>
    </location>
</feature>
<keyword evidence="9" id="KW-0472">Membrane</keyword>
<evidence type="ECO:0000256" key="6">
    <source>
        <dbReference type="ARBA" id="ARBA00023316"/>
    </source>
</evidence>
<comment type="similarity">
    <text evidence="1 7">Belongs to the peptidase S11 family.</text>
</comment>
<keyword evidence="9" id="KW-0812">Transmembrane</keyword>
<dbReference type="GO" id="GO:0004180">
    <property type="term" value="F:carboxypeptidase activity"/>
    <property type="evidence" value="ECO:0007669"/>
    <property type="project" value="UniProtKB-KW"/>
</dbReference>